<evidence type="ECO:0000256" key="3">
    <source>
        <dbReference type="ARBA" id="ARBA00022840"/>
    </source>
</evidence>
<dbReference type="FunFam" id="3.30.420.40:FF:000028">
    <property type="entry name" value="heat shock 70 kDa protein-like"/>
    <property type="match status" value="1"/>
</dbReference>
<evidence type="ECO:0000256" key="1">
    <source>
        <dbReference type="ARBA" id="ARBA00007381"/>
    </source>
</evidence>
<keyword evidence="2 4" id="KW-0547">Nucleotide-binding</keyword>
<evidence type="ECO:0000256" key="5">
    <source>
        <dbReference type="SAM" id="MobiDB-lite"/>
    </source>
</evidence>
<dbReference type="AlphaFoldDB" id="M8B6B2"/>
<dbReference type="InterPro" id="IPR049625">
    <property type="entry name" value="Glyco_transf_61_cat"/>
</dbReference>
<dbReference type="GO" id="GO:0140662">
    <property type="term" value="F:ATP-dependent protein folding chaperone"/>
    <property type="evidence" value="ECO:0007669"/>
    <property type="project" value="InterPro"/>
</dbReference>
<protein>
    <submittedName>
        <fullName evidence="7">Heat shock cognate 71 kDa protein</fullName>
    </submittedName>
</protein>
<dbReference type="SUPFAM" id="SSF53067">
    <property type="entry name" value="Actin-like ATPase domain"/>
    <property type="match status" value="2"/>
</dbReference>
<name>M8B6B2_AEGTA</name>
<dbReference type="GO" id="GO:0016757">
    <property type="term" value="F:glycosyltransferase activity"/>
    <property type="evidence" value="ECO:0007669"/>
    <property type="project" value="InterPro"/>
</dbReference>
<dbReference type="Gene3D" id="3.30.420.40">
    <property type="match status" value="6"/>
</dbReference>
<dbReference type="Pfam" id="PF00012">
    <property type="entry name" value="HSP70"/>
    <property type="match status" value="3"/>
</dbReference>
<organism evidence="7">
    <name type="scientific">Aegilops tauschii</name>
    <name type="common">Tausch's goatgrass</name>
    <name type="synonym">Aegilops squarrosa</name>
    <dbReference type="NCBI Taxonomy" id="37682"/>
    <lineage>
        <taxon>Eukaryota</taxon>
        <taxon>Viridiplantae</taxon>
        <taxon>Streptophyta</taxon>
        <taxon>Embryophyta</taxon>
        <taxon>Tracheophyta</taxon>
        <taxon>Spermatophyta</taxon>
        <taxon>Magnoliopsida</taxon>
        <taxon>Liliopsida</taxon>
        <taxon>Poales</taxon>
        <taxon>Poaceae</taxon>
        <taxon>BOP clade</taxon>
        <taxon>Pooideae</taxon>
        <taxon>Triticodae</taxon>
        <taxon>Triticeae</taxon>
        <taxon>Triticinae</taxon>
        <taxon>Aegilops</taxon>
    </lineage>
</organism>
<comment type="similarity">
    <text evidence="1 4">Belongs to the heat shock protein 70 family.</text>
</comment>
<dbReference type="InterPro" id="IPR043129">
    <property type="entry name" value="ATPase_NBD"/>
</dbReference>
<evidence type="ECO:0000313" key="7">
    <source>
        <dbReference type="EnsemblPlants" id="EMT12267"/>
    </source>
</evidence>
<feature type="domain" description="Glycosyltransferase 61 catalytic" evidence="6">
    <location>
        <begin position="191"/>
        <end position="252"/>
    </location>
</feature>
<dbReference type="PANTHER" id="PTHR19375">
    <property type="entry name" value="HEAT SHOCK PROTEIN 70KDA"/>
    <property type="match status" value="1"/>
</dbReference>
<evidence type="ECO:0000259" key="6">
    <source>
        <dbReference type="Pfam" id="PF04577"/>
    </source>
</evidence>
<dbReference type="FunFam" id="3.30.420.40:FF:000172">
    <property type="entry name" value="Heat shock 70 kDa protein"/>
    <property type="match status" value="1"/>
</dbReference>
<dbReference type="Pfam" id="PF04577">
    <property type="entry name" value="Glyco_transf_61"/>
    <property type="match status" value="1"/>
</dbReference>
<feature type="compositionally biased region" description="Basic residues" evidence="5">
    <location>
        <begin position="135"/>
        <end position="147"/>
    </location>
</feature>
<proteinExistence type="inferred from homology"/>
<feature type="compositionally biased region" description="Basic and acidic residues" evidence="5">
    <location>
        <begin position="181"/>
        <end position="192"/>
    </location>
</feature>
<sequence length="594" mass="65047">MSTIDELRLRAVPVPDPEGAARCDVRHDVPAVVFSTGGYTGNVYHEFNDGIIPLYITARRYNRKVVFVMLEYHDWWMTKYGHIVEQLSDFPPVDFSNDPHALLPGGRRRPAHPRRARHRRGTDAGKPGHTGLPAHARRRAPRPHQRDHRGGECRATSLTGGGGTSEERRHGAARGGGHAAAGDRVRDGSRANEAELARAAARAGFSVTVLRPRPDTELAHMYRVLNGSDVMVGVHGAAMTHFLFMRPGSVFIQVVPLGTDWATENYYGEPARRLGLRYVPYKILPSERGHFKASSNLLLHKPYRWRREAGSKDAGVIAGINTLHIINEPTAAAITYGLDKKASSVGEKNALVFDLGGGIIDVCLLTIELKSQLLTRINVLRVINEPIVAVVAYGLDKKTFSVGEKNVLIFDLEGGTFDGSLLTIEEGIFEVKATVGDTHLGGEVLGGENMDLFRKCMVPVEMCPGDAKMDKSIVHDVVGGSTRIPIVQQLHQDFFKGKKLCKSIKPDEAVAYGGVVQAAIFSGEGNEKLGVRQPRRLAVLPFAHPQLIKIGIGSQESRVRIFSSRGCPGRVCGNQGLDLIVQFTHTHTQELPWA</sequence>
<dbReference type="PRINTS" id="PR00301">
    <property type="entry name" value="HEATSHOCK70"/>
</dbReference>
<dbReference type="GO" id="GO:0005524">
    <property type="term" value="F:ATP binding"/>
    <property type="evidence" value="ECO:0007669"/>
    <property type="project" value="UniProtKB-KW"/>
</dbReference>
<dbReference type="InterPro" id="IPR013126">
    <property type="entry name" value="Hsp_70_fam"/>
</dbReference>
<dbReference type="EnsemblPlants" id="EMT12267">
    <property type="protein sequence ID" value="EMT12267"/>
    <property type="gene ID" value="F775_01412"/>
</dbReference>
<accession>M8B6B2</accession>
<evidence type="ECO:0000256" key="2">
    <source>
        <dbReference type="ARBA" id="ARBA00022741"/>
    </source>
</evidence>
<reference evidence="7" key="1">
    <citation type="submission" date="2015-06" db="UniProtKB">
        <authorList>
            <consortium name="EnsemblPlants"/>
        </authorList>
    </citation>
    <scope>IDENTIFICATION</scope>
</reference>
<feature type="compositionally biased region" description="Basic residues" evidence="5">
    <location>
        <begin position="106"/>
        <end position="120"/>
    </location>
</feature>
<feature type="region of interest" description="Disordered" evidence="5">
    <location>
        <begin position="98"/>
        <end position="192"/>
    </location>
</feature>
<evidence type="ECO:0000256" key="4">
    <source>
        <dbReference type="RuleBase" id="RU003322"/>
    </source>
</evidence>
<keyword evidence="3 4" id="KW-0067">ATP-binding</keyword>